<keyword evidence="7" id="KW-1185">Reference proteome</keyword>
<dbReference type="Pfam" id="PF00005">
    <property type="entry name" value="ABC_tran"/>
    <property type="match status" value="2"/>
</dbReference>
<feature type="domain" description="ABC transporter" evidence="5">
    <location>
        <begin position="320"/>
        <end position="535"/>
    </location>
</feature>
<dbReference type="Pfam" id="PF12848">
    <property type="entry name" value="ABC_tran_Xtn"/>
    <property type="match status" value="1"/>
</dbReference>
<evidence type="ECO:0000313" key="7">
    <source>
        <dbReference type="Proteomes" id="UP001056429"/>
    </source>
</evidence>
<dbReference type="FunFam" id="3.40.50.300:FF:000070">
    <property type="entry name" value="Putative ABC transporter ATP-binding component"/>
    <property type="match status" value="1"/>
</dbReference>
<keyword evidence="3 6" id="KW-0067">ATP-binding</keyword>
<reference evidence="6" key="2">
    <citation type="submission" date="2021-04" db="EMBL/GenBank/DDBJ databases">
        <authorList>
            <person name="Dong X."/>
        </authorList>
    </citation>
    <scope>NUCLEOTIDE SEQUENCE</scope>
    <source>
        <strain evidence="6">ZWT</strain>
    </source>
</reference>
<dbReference type="EMBL" id="JAGSOJ010000004">
    <property type="protein sequence ID" value="MCM1991963.1"/>
    <property type="molecule type" value="Genomic_DNA"/>
</dbReference>
<proteinExistence type="predicted"/>
<dbReference type="InterPro" id="IPR032781">
    <property type="entry name" value="ABC_tran_Xtn"/>
</dbReference>
<dbReference type="Gene3D" id="3.40.50.300">
    <property type="entry name" value="P-loop containing nucleotide triphosphate hydrolases"/>
    <property type="match status" value="2"/>
</dbReference>
<dbReference type="InterPro" id="IPR027417">
    <property type="entry name" value="P-loop_NTPase"/>
</dbReference>
<dbReference type="PANTHER" id="PTHR42855:SF2">
    <property type="entry name" value="DRUG RESISTANCE ABC TRANSPORTER,ATP-BINDING PROTEIN"/>
    <property type="match status" value="1"/>
</dbReference>
<dbReference type="FunFam" id="3.40.50.300:FF:000011">
    <property type="entry name" value="Putative ABC transporter ATP-binding component"/>
    <property type="match status" value="1"/>
</dbReference>
<dbReference type="Proteomes" id="UP001056429">
    <property type="component" value="Unassembled WGS sequence"/>
</dbReference>
<keyword evidence="2" id="KW-0547">Nucleotide-binding</keyword>
<comment type="caution">
    <text evidence="6">The sequence shown here is derived from an EMBL/GenBank/DDBJ whole genome shotgun (WGS) entry which is preliminary data.</text>
</comment>
<organism evidence="6 7">
    <name type="scientific">Oceanirhabdus seepicola</name>
    <dbReference type="NCBI Taxonomy" id="2828781"/>
    <lineage>
        <taxon>Bacteria</taxon>
        <taxon>Bacillati</taxon>
        <taxon>Bacillota</taxon>
        <taxon>Clostridia</taxon>
        <taxon>Eubacteriales</taxon>
        <taxon>Clostridiaceae</taxon>
        <taxon>Oceanirhabdus</taxon>
    </lineage>
</organism>
<dbReference type="PROSITE" id="PS50893">
    <property type="entry name" value="ABC_TRANSPORTER_2"/>
    <property type="match status" value="2"/>
</dbReference>
<feature type="coiled-coil region" evidence="4">
    <location>
        <begin position="241"/>
        <end position="275"/>
    </location>
</feature>
<dbReference type="PANTHER" id="PTHR42855">
    <property type="entry name" value="ABC TRANSPORTER ATP-BINDING SUBUNIT"/>
    <property type="match status" value="1"/>
</dbReference>
<name>A0A9J6P5T8_9CLOT</name>
<keyword evidence="4" id="KW-0175">Coiled coil</keyword>
<gene>
    <name evidence="6" type="ORF">KDK92_19655</name>
</gene>
<accession>A0A9J6P5T8</accession>
<dbReference type="RefSeq" id="WP_250861096.1">
    <property type="nucleotide sequence ID" value="NZ_JAGSOJ010000004.1"/>
</dbReference>
<reference evidence="6" key="1">
    <citation type="journal article" date="2021" name="mSystems">
        <title>Bacteria and Archaea Synergistically Convert Glycine Betaine to Biogenic Methane in the Formosa Cold Seep of the South China Sea.</title>
        <authorList>
            <person name="Li L."/>
            <person name="Zhang W."/>
            <person name="Zhang S."/>
            <person name="Song L."/>
            <person name="Sun Q."/>
            <person name="Zhang H."/>
            <person name="Xiang H."/>
            <person name="Dong X."/>
        </authorList>
    </citation>
    <scope>NUCLEOTIDE SEQUENCE</scope>
    <source>
        <strain evidence="6">ZWT</strain>
    </source>
</reference>
<dbReference type="SUPFAM" id="SSF52540">
    <property type="entry name" value="P-loop containing nucleoside triphosphate hydrolases"/>
    <property type="match status" value="2"/>
</dbReference>
<evidence type="ECO:0000259" key="5">
    <source>
        <dbReference type="PROSITE" id="PS50893"/>
    </source>
</evidence>
<dbReference type="CDD" id="cd03221">
    <property type="entry name" value="ABCF_EF-3"/>
    <property type="match status" value="2"/>
</dbReference>
<dbReference type="GO" id="GO:0016887">
    <property type="term" value="F:ATP hydrolysis activity"/>
    <property type="evidence" value="ECO:0007669"/>
    <property type="project" value="InterPro"/>
</dbReference>
<feature type="domain" description="ABC transporter" evidence="5">
    <location>
        <begin position="2"/>
        <end position="252"/>
    </location>
</feature>
<evidence type="ECO:0000256" key="3">
    <source>
        <dbReference type="ARBA" id="ARBA00022840"/>
    </source>
</evidence>
<dbReference type="InterPro" id="IPR051309">
    <property type="entry name" value="ABCF_ATPase"/>
</dbReference>
<dbReference type="GO" id="GO:0005524">
    <property type="term" value="F:ATP binding"/>
    <property type="evidence" value="ECO:0007669"/>
    <property type="project" value="UniProtKB-KW"/>
</dbReference>
<evidence type="ECO:0000313" key="6">
    <source>
        <dbReference type="EMBL" id="MCM1991963.1"/>
    </source>
</evidence>
<evidence type="ECO:0000256" key="4">
    <source>
        <dbReference type="SAM" id="Coils"/>
    </source>
</evidence>
<sequence>MITVTGIGLRYGDKKLFNDVNLKFTPGNCYGVIGANGAGKSTFLKILSGEVEANEGNVAITPGERLAVLKQNHFEFDECTVLNTVIMGHKRLFEIMEEKDALYAKPDFTEEDGIKAAELEGEFAELDGWDAEMNAEKLLMGLGIGKDLHYMLMKDLKGGEKVTVLLAQALFGNPDILLLDEPTNHLDFKAIAWLEEFLITYEKTVIVVSHDRHFLNKVCTHMVDIDFGKAQLFVGNYDFWYESSQLALKLMKDQNKKSEEKIKELQNFIARFSSNASKAKQATSRKKLLDKITVEDIKPSSRKYPFVGFTPEREAGKDILQVEGISKTINGVKVLNNISFTLTKGDKVIVLGKDEIARTTLFKILMGEMEPDEGSYRWGVTTTSDYLPKDNADYFKEELSLVDWLRQFSEEKSESFIRGFLGKMLFSGEEPLKLSTVLSGGEKVRCMFSKLMLSGANVLLLDEPTNHLDLESIQAVNNGLVAFTGTMLFTSHDHKFVESIANRVIELTPKGAYDRVTTFDEYLENKDIQKSVEAMYK</sequence>
<evidence type="ECO:0000256" key="1">
    <source>
        <dbReference type="ARBA" id="ARBA00022737"/>
    </source>
</evidence>
<evidence type="ECO:0000256" key="2">
    <source>
        <dbReference type="ARBA" id="ARBA00022741"/>
    </source>
</evidence>
<dbReference type="AlphaFoldDB" id="A0A9J6P5T8"/>
<keyword evidence="1" id="KW-0677">Repeat</keyword>
<protein>
    <submittedName>
        <fullName evidence="6">ATP-binding cassette domain-containing protein</fullName>
    </submittedName>
</protein>
<dbReference type="SMART" id="SM00382">
    <property type="entry name" value="AAA"/>
    <property type="match status" value="2"/>
</dbReference>
<dbReference type="InterPro" id="IPR003593">
    <property type="entry name" value="AAA+_ATPase"/>
</dbReference>
<dbReference type="InterPro" id="IPR003439">
    <property type="entry name" value="ABC_transporter-like_ATP-bd"/>
</dbReference>